<sequence length="225" mass="24566">MEEAGLFKGSNSGLPELGTLAYANQEITFDVLKSTAMRTCMECHTTGRNAMGTPAEALALSGKILSEISSNAMPPKSSGYKTLTDCEKQIVETWLEDQAKSRKSVKIKDLPKCQGAVAPPKEEKPDISKLEVTFANLQKYIIAPKCLSCHAHDVEDVETVLDSVQGMHDAGVLAETAEESKIYQIVLPTAKRQMPPLKSGLPRLTVDEQVFLKTWIDKGAKEDTL</sequence>
<proteinExistence type="predicted"/>
<evidence type="ECO:0008006" key="3">
    <source>
        <dbReference type="Google" id="ProtNLM"/>
    </source>
</evidence>
<evidence type="ECO:0000313" key="2">
    <source>
        <dbReference type="Proteomes" id="UP001152321"/>
    </source>
</evidence>
<reference evidence="1" key="1">
    <citation type="submission" date="2022-08" db="EMBL/GenBank/DDBJ databases">
        <title>Novel Bdellovibrio Species Isolated from Svalbard: Designation Bdellovibrio svalbardensis.</title>
        <authorList>
            <person name="Mitchell R.J."/>
            <person name="Choi S.Y."/>
        </authorList>
    </citation>
    <scope>NUCLEOTIDE SEQUENCE</scope>
    <source>
        <strain evidence="1">PAP01</strain>
    </source>
</reference>
<protein>
    <recommendedName>
        <fullName evidence="3">Cytochrome c domain-containing protein</fullName>
    </recommendedName>
</protein>
<name>A0ABT6DM50_9BACT</name>
<keyword evidence="2" id="KW-1185">Reference proteome</keyword>
<dbReference type="RefSeq" id="WP_277577690.1">
    <property type="nucleotide sequence ID" value="NZ_JANRMI010000002.1"/>
</dbReference>
<dbReference type="Proteomes" id="UP001152321">
    <property type="component" value="Unassembled WGS sequence"/>
</dbReference>
<gene>
    <name evidence="1" type="ORF">NWE73_07545</name>
</gene>
<evidence type="ECO:0000313" key="1">
    <source>
        <dbReference type="EMBL" id="MDG0816213.1"/>
    </source>
</evidence>
<dbReference type="EMBL" id="JANRMI010000002">
    <property type="protein sequence ID" value="MDG0816213.1"/>
    <property type="molecule type" value="Genomic_DNA"/>
</dbReference>
<accession>A0ABT6DM50</accession>
<organism evidence="1 2">
    <name type="scientific">Bdellovibrio svalbardensis</name>
    <dbReference type="NCBI Taxonomy" id="2972972"/>
    <lineage>
        <taxon>Bacteria</taxon>
        <taxon>Pseudomonadati</taxon>
        <taxon>Bdellovibrionota</taxon>
        <taxon>Bdellovibrionia</taxon>
        <taxon>Bdellovibrionales</taxon>
        <taxon>Pseudobdellovibrionaceae</taxon>
        <taxon>Bdellovibrio</taxon>
    </lineage>
</organism>
<comment type="caution">
    <text evidence="1">The sequence shown here is derived from an EMBL/GenBank/DDBJ whole genome shotgun (WGS) entry which is preliminary data.</text>
</comment>